<organism evidence="1 2">
    <name type="scientific">Streptomyces caledonius</name>
    <dbReference type="NCBI Taxonomy" id="3134107"/>
    <lineage>
        <taxon>Bacteria</taxon>
        <taxon>Bacillati</taxon>
        <taxon>Actinomycetota</taxon>
        <taxon>Actinomycetes</taxon>
        <taxon>Kitasatosporales</taxon>
        <taxon>Streptomycetaceae</taxon>
        <taxon>Streptomyces</taxon>
    </lineage>
</organism>
<evidence type="ECO:0000313" key="2">
    <source>
        <dbReference type="Proteomes" id="UP001382904"/>
    </source>
</evidence>
<accession>A0ABU8UCI1</accession>
<proteinExistence type="predicted"/>
<gene>
    <name evidence="1" type="ORF">WKI68_39090</name>
</gene>
<sequence length="70" mass="7782">MPFAPGDVHCDLSCGIGADGRWHGWFAVRINADALRRLGLHPDQPTAEITHPSPPGWWHAAAERNAHWHL</sequence>
<name>A0ABU8UCI1_9ACTN</name>
<reference evidence="1 2" key="1">
    <citation type="submission" date="2024-03" db="EMBL/GenBank/DDBJ databases">
        <title>Novel Streptomyces species of biotechnological and ecological value are a feature of Machair soil.</title>
        <authorList>
            <person name="Prole J.R."/>
            <person name="Goodfellow M."/>
            <person name="Allenby N."/>
            <person name="Ward A.C."/>
        </authorList>
    </citation>
    <scope>NUCLEOTIDE SEQUENCE [LARGE SCALE GENOMIC DNA]</scope>
    <source>
        <strain evidence="1 2">MS1.HAVA.3</strain>
    </source>
</reference>
<evidence type="ECO:0000313" key="1">
    <source>
        <dbReference type="EMBL" id="MEJ8645600.1"/>
    </source>
</evidence>
<comment type="caution">
    <text evidence="1">The sequence shown here is derived from an EMBL/GenBank/DDBJ whole genome shotgun (WGS) entry which is preliminary data.</text>
</comment>
<protein>
    <submittedName>
        <fullName evidence="1">Uncharacterized protein</fullName>
    </submittedName>
</protein>
<dbReference type="EMBL" id="JBBKAM010000004">
    <property type="protein sequence ID" value="MEJ8645600.1"/>
    <property type="molecule type" value="Genomic_DNA"/>
</dbReference>
<dbReference type="Proteomes" id="UP001382904">
    <property type="component" value="Unassembled WGS sequence"/>
</dbReference>
<keyword evidence="2" id="KW-1185">Reference proteome</keyword>